<comment type="caution">
    <text evidence="1">The sequence shown here is derived from an EMBL/GenBank/DDBJ whole genome shotgun (WGS) entry which is preliminary data.</text>
</comment>
<reference evidence="1 2" key="1">
    <citation type="journal article" date="2020" name="Mol. Biol. Evol.">
        <title>Distinct Expression and Methylation Patterns for Genes with Different Fates following a Single Whole-Genome Duplication in Flowering Plants.</title>
        <authorList>
            <person name="Shi T."/>
            <person name="Rahmani R.S."/>
            <person name="Gugger P.F."/>
            <person name="Wang M."/>
            <person name="Li H."/>
            <person name="Zhang Y."/>
            <person name="Li Z."/>
            <person name="Wang Q."/>
            <person name="Van de Peer Y."/>
            <person name="Marchal K."/>
            <person name="Chen J."/>
        </authorList>
    </citation>
    <scope>NUCLEOTIDE SEQUENCE [LARGE SCALE GENOMIC DNA]</scope>
    <source>
        <tissue evidence="1">Leaf</tissue>
    </source>
</reference>
<keyword evidence="2" id="KW-1185">Reference proteome</keyword>
<protein>
    <submittedName>
        <fullName evidence="1">Uncharacterized protein</fullName>
    </submittedName>
</protein>
<evidence type="ECO:0000313" key="2">
    <source>
        <dbReference type="Proteomes" id="UP000607653"/>
    </source>
</evidence>
<organism evidence="1 2">
    <name type="scientific">Nelumbo nucifera</name>
    <name type="common">Sacred lotus</name>
    <dbReference type="NCBI Taxonomy" id="4432"/>
    <lineage>
        <taxon>Eukaryota</taxon>
        <taxon>Viridiplantae</taxon>
        <taxon>Streptophyta</taxon>
        <taxon>Embryophyta</taxon>
        <taxon>Tracheophyta</taxon>
        <taxon>Spermatophyta</taxon>
        <taxon>Magnoliopsida</taxon>
        <taxon>Proteales</taxon>
        <taxon>Nelumbonaceae</taxon>
        <taxon>Nelumbo</taxon>
    </lineage>
</organism>
<sequence length="121" mass="13616">MTLKLHIDKYNFRKVIVQFPTCEGDIEITDARMHTLYSLICICIYVHYLDMLVPQFANQIVKCHRPRAGITIIGSISFQRNALRKHDTPTIAMGVQIVSPNISPTTTPSAFFCKASAFVAT</sequence>
<name>A0A822ZRP3_NELNU</name>
<dbReference type="AlphaFoldDB" id="A0A822ZRP3"/>
<dbReference type="EMBL" id="DUZY01000008">
    <property type="protein sequence ID" value="DAD48604.1"/>
    <property type="molecule type" value="Genomic_DNA"/>
</dbReference>
<accession>A0A822ZRP3</accession>
<gene>
    <name evidence="1" type="ORF">HUJ06_018541</name>
</gene>
<dbReference type="Proteomes" id="UP000607653">
    <property type="component" value="Unassembled WGS sequence"/>
</dbReference>
<evidence type="ECO:0000313" key="1">
    <source>
        <dbReference type="EMBL" id="DAD48604.1"/>
    </source>
</evidence>
<proteinExistence type="predicted"/>